<evidence type="ECO:0000256" key="1">
    <source>
        <dbReference type="SAM" id="SignalP"/>
    </source>
</evidence>
<evidence type="ECO:0000313" key="2">
    <source>
        <dbReference type="EMBL" id="KAA8499863.1"/>
    </source>
</evidence>
<dbReference type="OrthoDB" id="47217at2759"/>
<evidence type="ECO:0008006" key="4">
    <source>
        <dbReference type="Google" id="ProtNLM"/>
    </source>
</evidence>
<accession>A0A5J4ZAU6</accession>
<evidence type="ECO:0000313" key="3">
    <source>
        <dbReference type="Proteomes" id="UP000324585"/>
    </source>
</evidence>
<dbReference type="EMBL" id="VRMN01000001">
    <property type="protein sequence ID" value="KAA8499863.1"/>
    <property type="molecule type" value="Genomic_DNA"/>
</dbReference>
<dbReference type="Gene3D" id="3.40.50.300">
    <property type="entry name" value="P-loop containing nucleotide triphosphate hydrolases"/>
    <property type="match status" value="1"/>
</dbReference>
<dbReference type="Proteomes" id="UP000324585">
    <property type="component" value="Unassembled WGS sequence"/>
</dbReference>
<name>A0A5J4ZAU6_PORPP</name>
<feature type="chain" id="PRO_5023809421" description="Protein-tyrosine sulfotransferase" evidence="1">
    <location>
        <begin position="30"/>
        <end position="319"/>
    </location>
</feature>
<dbReference type="SUPFAM" id="SSF52540">
    <property type="entry name" value="P-loop containing nucleoside triphosphate hydrolases"/>
    <property type="match status" value="1"/>
</dbReference>
<reference evidence="3" key="1">
    <citation type="journal article" date="2019" name="Nat. Commun.">
        <title>Expansion of phycobilisome linker gene families in mesophilic red algae.</title>
        <authorList>
            <person name="Lee J."/>
            <person name="Kim D."/>
            <person name="Bhattacharya D."/>
            <person name="Yoon H.S."/>
        </authorList>
    </citation>
    <scope>NUCLEOTIDE SEQUENCE [LARGE SCALE GENOMIC DNA]</scope>
    <source>
        <strain evidence="3">CCMP 1328</strain>
    </source>
</reference>
<dbReference type="AlphaFoldDB" id="A0A5J4ZAU6"/>
<proteinExistence type="predicted"/>
<dbReference type="InterPro" id="IPR027417">
    <property type="entry name" value="P-loop_NTPase"/>
</dbReference>
<gene>
    <name evidence="2" type="ORF">FVE85_7448</name>
</gene>
<protein>
    <recommendedName>
        <fullName evidence="4">Protein-tyrosine sulfotransferase</fullName>
    </recommendedName>
</protein>
<keyword evidence="1" id="KW-0732">Signal</keyword>
<comment type="caution">
    <text evidence="2">The sequence shown here is derived from an EMBL/GenBank/DDBJ whole genome shotgun (WGS) entry which is preliminary data.</text>
</comment>
<feature type="signal peptide" evidence="1">
    <location>
        <begin position="1"/>
        <end position="29"/>
    </location>
</feature>
<organism evidence="2 3">
    <name type="scientific">Porphyridium purpureum</name>
    <name type="common">Red alga</name>
    <name type="synonym">Porphyridium cruentum</name>
    <dbReference type="NCBI Taxonomy" id="35688"/>
    <lineage>
        <taxon>Eukaryota</taxon>
        <taxon>Rhodophyta</taxon>
        <taxon>Bangiophyceae</taxon>
        <taxon>Porphyridiales</taxon>
        <taxon>Porphyridiaceae</taxon>
        <taxon>Porphyridium</taxon>
    </lineage>
</organism>
<keyword evidence="3" id="KW-1185">Reference proteome</keyword>
<sequence>MNKRHAAPPRNLLMRVCFALVMLSSFSLSWPSLGRITRVSVAADVPPKSMSCDLCADNWLFVLGAEGRTGTTTTMFTLRAVPGIELAGEHNGVLNEARVIYERLVALPRHVSAFSSPELDHDAFACTIQELVKNMIFGKERSEREPLTRILGFKEIRYATRSPDMLLFLLDMFPCARFIFSVRNNADVINLAEKEFGKHARKRWVYGRELVNLTHAAFPERTMIFPVEELTLDLYNRALNSLLKVTGCHFRAIDARNLRGQYSHEAPKQNQRKSRLLEGECDLSLVDFRESATRLARQKLSVIPELAERLKAVPHWETT</sequence>